<dbReference type="InParanoid" id="A0A0Q9W082"/>
<feature type="compositionally biased region" description="Pro residues" evidence="1">
    <location>
        <begin position="475"/>
        <end position="484"/>
    </location>
</feature>
<feature type="compositionally biased region" description="Low complexity" evidence="1">
    <location>
        <begin position="485"/>
        <end position="494"/>
    </location>
</feature>
<evidence type="ECO:0000313" key="2">
    <source>
        <dbReference type="EMBL" id="KRF78456.1"/>
    </source>
</evidence>
<feature type="region of interest" description="Disordered" evidence="1">
    <location>
        <begin position="471"/>
        <end position="498"/>
    </location>
</feature>
<dbReference type="Proteomes" id="UP000008792">
    <property type="component" value="Unassembled WGS sequence"/>
</dbReference>
<dbReference type="STRING" id="7244.A0A0Q9W082"/>
<organism evidence="2 3">
    <name type="scientific">Drosophila virilis</name>
    <name type="common">Fruit fly</name>
    <dbReference type="NCBI Taxonomy" id="7244"/>
    <lineage>
        <taxon>Eukaryota</taxon>
        <taxon>Metazoa</taxon>
        <taxon>Ecdysozoa</taxon>
        <taxon>Arthropoda</taxon>
        <taxon>Hexapoda</taxon>
        <taxon>Insecta</taxon>
        <taxon>Pterygota</taxon>
        <taxon>Neoptera</taxon>
        <taxon>Endopterygota</taxon>
        <taxon>Diptera</taxon>
        <taxon>Brachycera</taxon>
        <taxon>Muscomorpha</taxon>
        <taxon>Ephydroidea</taxon>
        <taxon>Drosophilidae</taxon>
        <taxon>Drosophila</taxon>
    </lineage>
</organism>
<accession>A0A0Q9W082</accession>
<dbReference type="OrthoDB" id="28230at2759"/>
<reference evidence="2 3" key="1">
    <citation type="journal article" date="2007" name="Nature">
        <title>Evolution of genes and genomes on the Drosophila phylogeny.</title>
        <authorList>
            <consortium name="Drosophila 12 Genomes Consortium"/>
            <person name="Clark A.G."/>
            <person name="Eisen M.B."/>
            <person name="Smith D.R."/>
            <person name="Bergman C.M."/>
            <person name="Oliver B."/>
            <person name="Markow T.A."/>
            <person name="Kaufman T.C."/>
            <person name="Kellis M."/>
            <person name="Gelbart W."/>
            <person name="Iyer V.N."/>
            <person name="Pollard D.A."/>
            <person name="Sackton T.B."/>
            <person name="Larracuente A.M."/>
            <person name="Singh N.D."/>
            <person name="Abad J.P."/>
            <person name="Abt D.N."/>
            <person name="Adryan B."/>
            <person name="Aguade M."/>
            <person name="Akashi H."/>
            <person name="Anderson W.W."/>
            <person name="Aquadro C.F."/>
            <person name="Ardell D.H."/>
            <person name="Arguello R."/>
            <person name="Artieri C.G."/>
            <person name="Barbash D.A."/>
            <person name="Barker D."/>
            <person name="Barsanti P."/>
            <person name="Batterham P."/>
            <person name="Batzoglou S."/>
            <person name="Begun D."/>
            <person name="Bhutkar A."/>
            <person name="Blanco E."/>
            <person name="Bosak S.A."/>
            <person name="Bradley R.K."/>
            <person name="Brand A.D."/>
            <person name="Brent M.R."/>
            <person name="Brooks A.N."/>
            <person name="Brown R.H."/>
            <person name="Butlin R.K."/>
            <person name="Caggese C."/>
            <person name="Calvi B.R."/>
            <person name="Bernardo de Carvalho A."/>
            <person name="Caspi A."/>
            <person name="Castrezana S."/>
            <person name="Celniker S.E."/>
            <person name="Chang J.L."/>
            <person name="Chapple C."/>
            <person name="Chatterji S."/>
            <person name="Chinwalla A."/>
            <person name="Civetta A."/>
            <person name="Clifton S.W."/>
            <person name="Comeron J.M."/>
            <person name="Costello J.C."/>
            <person name="Coyne J.A."/>
            <person name="Daub J."/>
            <person name="David R.G."/>
            <person name="Delcher A.L."/>
            <person name="Delehaunty K."/>
            <person name="Do C.B."/>
            <person name="Ebling H."/>
            <person name="Edwards K."/>
            <person name="Eickbush T."/>
            <person name="Evans J.D."/>
            <person name="Filipski A."/>
            <person name="Findeiss S."/>
            <person name="Freyhult E."/>
            <person name="Fulton L."/>
            <person name="Fulton R."/>
            <person name="Garcia A.C."/>
            <person name="Gardiner A."/>
            <person name="Garfield D.A."/>
            <person name="Garvin B.E."/>
            <person name="Gibson G."/>
            <person name="Gilbert D."/>
            <person name="Gnerre S."/>
            <person name="Godfrey J."/>
            <person name="Good R."/>
            <person name="Gotea V."/>
            <person name="Gravely B."/>
            <person name="Greenberg A.J."/>
            <person name="Griffiths-Jones S."/>
            <person name="Gross S."/>
            <person name="Guigo R."/>
            <person name="Gustafson E.A."/>
            <person name="Haerty W."/>
            <person name="Hahn M.W."/>
            <person name="Halligan D.L."/>
            <person name="Halpern A.L."/>
            <person name="Halter G.M."/>
            <person name="Han M.V."/>
            <person name="Heger A."/>
            <person name="Hillier L."/>
            <person name="Hinrichs A.S."/>
            <person name="Holmes I."/>
            <person name="Hoskins R.A."/>
            <person name="Hubisz M.J."/>
            <person name="Hultmark D."/>
            <person name="Huntley M.A."/>
            <person name="Jaffe D.B."/>
            <person name="Jagadeeshan S."/>
            <person name="Jeck W.R."/>
            <person name="Johnson J."/>
            <person name="Jones C.D."/>
            <person name="Jordan W.C."/>
            <person name="Karpen G.H."/>
            <person name="Kataoka E."/>
            <person name="Keightley P.D."/>
            <person name="Kheradpour P."/>
            <person name="Kirkness E.F."/>
            <person name="Koerich L.B."/>
            <person name="Kristiansen K."/>
            <person name="Kudrna D."/>
            <person name="Kulathinal R.J."/>
            <person name="Kumar S."/>
            <person name="Kwok R."/>
            <person name="Lander E."/>
            <person name="Langley C.H."/>
            <person name="Lapoint R."/>
            <person name="Lazzaro B.P."/>
            <person name="Lee S.J."/>
            <person name="Levesque L."/>
            <person name="Li R."/>
            <person name="Lin C.F."/>
            <person name="Lin M.F."/>
            <person name="Lindblad-Toh K."/>
            <person name="Llopart A."/>
            <person name="Long M."/>
            <person name="Low L."/>
            <person name="Lozovsky E."/>
            <person name="Lu J."/>
            <person name="Luo M."/>
            <person name="Machado C.A."/>
            <person name="Makalowski W."/>
            <person name="Marzo M."/>
            <person name="Matsuda M."/>
            <person name="Matzkin L."/>
            <person name="McAllister B."/>
            <person name="McBride C.S."/>
            <person name="McKernan B."/>
            <person name="McKernan K."/>
            <person name="Mendez-Lago M."/>
            <person name="Minx P."/>
            <person name="Mollenhauer M.U."/>
            <person name="Montooth K."/>
            <person name="Mount S.M."/>
            <person name="Mu X."/>
            <person name="Myers E."/>
            <person name="Negre B."/>
            <person name="Newfeld S."/>
            <person name="Nielsen R."/>
            <person name="Noor M.A."/>
            <person name="O'Grady P."/>
            <person name="Pachter L."/>
            <person name="Papaceit M."/>
            <person name="Parisi M.J."/>
            <person name="Parisi M."/>
            <person name="Parts L."/>
            <person name="Pedersen J.S."/>
            <person name="Pesole G."/>
            <person name="Phillippy A.M."/>
            <person name="Ponting C.P."/>
            <person name="Pop M."/>
            <person name="Porcelli D."/>
            <person name="Powell J.R."/>
            <person name="Prohaska S."/>
            <person name="Pruitt K."/>
            <person name="Puig M."/>
            <person name="Quesneville H."/>
            <person name="Ram K.R."/>
            <person name="Rand D."/>
            <person name="Rasmussen M.D."/>
            <person name="Reed L.K."/>
            <person name="Reenan R."/>
            <person name="Reily A."/>
            <person name="Remington K.A."/>
            <person name="Rieger T.T."/>
            <person name="Ritchie M.G."/>
            <person name="Robin C."/>
            <person name="Rogers Y.H."/>
            <person name="Rohde C."/>
            <person name="Rozas J."/>
            <person name="Rubenfield M.J."/>
            <person name="Ruiz A."/>
            <person name="Russo S."/>
            <person name="Salzberg S.L."/>
            <person name="Sanchez-Gracia A."/>
            <person name="Saranga D.J."/>
            <person name="Sato H."/>
            <person name="Schaeffer S.W."/>
            <person name="Schatz M.C."/>
            <person name="Schlenke T."/>
            <person name="Schwartz R."/>
            <person name="Segarra C."/>
            <person name="Singh R.S."/>
            <person name="Sirot L."/>
            <person name="Sirota M."/>
            <person name="Sisneros N.B."/>
            <person name="Smith C.D."/>
            <person name="Smith T.F."/>
            <person name="Spieth J."/>
            <person name="Stage D.E."/>
            <person name="Stark A."/>
            <person name="Stephan W."/>
            <person name="Strausberg R.L."/>
            <person name="Strempel S."/>
            <person name="Sturgill D."/>
            <person name="Sutton G."/>
            <person name="Sutton G.G."/>
            <person name="Tao W."/>
            <person name="Teichmann S."/>
            <person name="Tobari Y.N."/>
            <person name="Tomimura Y."/>
            <person name="Tsolas J.M."/>
            <person name="Valente V.L."/>
            <person name="Venter E."/>
            <person name="Venter J.C."/>
            <person name="Vicario S."/>
            <person name="Vieira F.G."/>
            <person name="Vilella A.J."/>
            <person name="Villasante A."/>
            <person name="Walenz B."/>
            <person name="Wang J."/>
            <person name="Wasserman M."/>
            <person name="Watts T."/>
            <person name="Wilson D."/>
            <person name="Wilson R.K."/>
            <person name="Wing R.A."/>
            <person name="Wolfner M.F."/>
            <person name="Wong A."/>
            <person name="Wong G.K."/>
            <person name="Wu C.I."/>
            <person name="Wu G."/>
            <person name="Yamamoto D."/>
            <person name="Yang H.P."/>
            <person name="Yang S.P."/>
            <person name="Yorke J.A."/>
            <person name="Yoshida K."/>
            <person name="Zdobnov E."/>
            <person name="Zhang P."/>
            <person name="Zhang Y."/>
            <person name="Zimin A.V."/>
            <person name="Baldwin J."/>
            <person name="Abdouelleil A."/>
            <person name="Abdulkadir J."/>
            <person name="Abebe A."/>
            <person name="Abera B."/>
            <person name="Abreu J."/>
            <person name="Acer S.C."/>
            <person name="Aftuck L."/>
            <person name="Alexander A."/>
            <person name="An P."/>
            <person name="Anderson E."/>
            <person name="Anderson S."/>
            <person name="Arachi H."/>
            <person name="Azer M."/>
            <person name="Bachantsang P."/>
            <person name="Barry A."/>
            <person name="Bayul T."/>
            <person name="Berlin A."/>
            <person name="Bessette D."/>
            <person name="Bloom T."/>
            <person name="Blye J."/>
            <person name="Boguslavskiy L."/>
            <person name="Bonnet C."/>
            <person name="Boukhgalter B."/>
            <person name="Bourzgui I."/>
            <person name="Brown A."/>
            <person name="Cahill P."/>
            <person name="Channer S."/>
            <person name="Cheshatsang Y."/>
            <person name="Chuda L."/>
            <person name="Citroen M."/>
            <person name="Collymore A."/>
            <person name="Cooke P."/>
            <person name="Costello M."/>
            <person name="D'Aco K."/>
            <person name="Daza R."/>
            <person name="De Haan G."/>
            <person name="DeGray S."/>
            <person name="DeMaso C."/>
            <person name="Dhargay N."/>
            <person name="Dooley K."/>
            <person name="Dooley E."/>
            <person name="Doricent M."/>
            <person name="Dorje P."/>
            <person name="Dorjee K."/>
            <person name="Dupes A."/>
            <person name="Elong R."/>
            <person name="Falk J."/>
            <person name="Farina A."/>
            <person name="Faro S."/>
            <person name="Ferguson D."/>
            <person name="Fisher S."/>
            <person name="Foley C.D."/>
            <person name="Franke A."/>
            <person name="Friedrich D."/>
            <person name="Gadbois L."/>
            <person name="Gearin G."/>
            <person name="Gearin C.R."/>
            <person name="Giannoukos G."/>
            <person name="Goode T."/>
            <person name="Graham J."/>
            <person name="Grandbois E."/>
            <person name="Grewal S."/>
            <person name="Gyaltsen K."/>
            <person name="Hafez N."/>
            <person name="Hagos B."/>
            <person name="Hall J."/>
            <person name="Henson C."/>
            <person name="Hollinger A."/>
            <person name="Honan T."/>
            <person name="Huard M.D."/>
            <person name="Hughes L."/>
            <person name="Hurhula B."/>
            <person name="Husby M.E."/>
            <person name="Kamat A."/>
            <person name="Kanga B."/>
            <person name="Kashin S."/>
            <person name="Khazanovich D."/>
            <person name="Kisner P."/>
            <person name="Lance K."/>
            <person name="Lara M."/>
            <person name="Lee W."/>
            <person name="Lennon N."/>
            <person name="Letendre F."/>
            <person name="LeVine R."/>
            <person name="Lipovsky A."/>
            <person name="Liu X."/>
            <person name="Liu J."/>
            <person name="Liu S."/>
            <person name="Lokyitsang T."/>
            <person name="Lokyitsang Y."/>
            <person name="Lubonja R."/>
            <person name="Lui A."/>
            <person name="MacDonald P."/>
            <person name="Magnisalis V."/>
            <person name="Maru K."/>
            <person name="Matthews C."/>
            <person name="McCusker W."/>
            <person name="McDonough S."/>
            <person name="Mehta T."/>
            <person name="Meldrim J."/>
            <person name="Meneus L."/>
            <person name="Mihai O."/>
            <person name="Mihalev A."/>
            <person name="Mihova T."/>
            <person name="Mittelman R."/>
            <person name="Mlenga V."/>
            <person name="Montmayeur A."/>
            <person name="Mulrain L."/>
            <person name="Navidi A."/>
            <person name="Naylor J."/>
            <person name="Negash T."/>
            <person name="Nguyen T."/>
            <person name="Nguyen N."/>
            <person name="Nicol R."/>
            <person name="Norbu C."/>
            <person name="Norbu N."/>
            <person name="Novod N."/>
            <person name="O'Neill B."/>
            <person name="Osman S."/>
            <person name="Markiewicz E."/>
            <person name="Oyono O.L."/>
            <person name="Patti C."/>
            <person name="Phunkhang P."/>
            <person name="Pierre F."/>
            <person name="Priest M."/>
            <person name="Raghuraman S."/>
            <person name="Rege F."/>
            <person name="Reyes R."/>
            <person name="Rise C."/>
            <person name="Rogov P."/>
            <person name="Ross K."/>
            <person name="Ryan E."/>
            <person name="Settipalli S."/>
            <person name="Shea T."/>
            <person name="Sherpa N."/>
            <person name="Shi L."/>
            <person name="Shih D."/>
            <person name="Sparrow T."/>
            <person name="Spaulding J."/>
            <person name="Stalker J."/>
            <person name="Stange-Thomann N."/>
            <person name="Stavropoulos S."/>
            <person name="Stone C."/>
            <person name="Strader C."/>
            <person name="Tesfaye S."/>
            <person name="Thomson T."/>
            <person name="Thoulutsang Y."/>
            <person name="Thoulutsang D."/>
            <person name="Topham K."/>
            <person name="Topping I."/>
            <person name="Tsamla T."/>
            <person name="Vassiliev H."/>
            <person name="Vo A."/>
            <person name="Wangchuk T."/>
            <person name="Wangdi T."/>
            <person name="Weiand M."/>
            <person name="Wilkinson J."/>
            <person name="Wilson A."/>
            <person name="Yadav S."/>
            <person name="Young G."/>
            <person name="Yu Q."/>
            <person name="Zembek L."/>
            <person name="Zhong D."/>
            <person name="Zimmer A."/>
            <person name="Zwirko Z."/>
            <person name="Jaffe D.B."/>
            <person name="Alvarez P."/>
            <person name="Brockman W."/>
            <person name="Butler J."/>
            <person name="Chin C."/>
            <person name="Gnerre S."/>
            <person name="Grabherr M."/>
            <person name="Kleber M."/>
            <person name="Mauceli E."/>
            <person name="MacCallum I."/>
        </authorList>
    </citation>
    <scope>NUCLEOTIDE SEQUENCE [LARGE SCALE GENOMIC DNA]</scope>
    <source>
        <strain evidence="3">Tucson 15010-1051.87</strain>
    </source>
</reference>
<evidence type="ECO:0000313" key="3">
    <source>
        <dbReference type="Proteomes" id="UP000008792"/>
    </source>
</evidence>
<sequence length="604" mass="64196">MTTMPVVWCTDPNSVNNKPTAFALHGIQLQGNVTEKQVNALRELVNAAAEGRLILPSDGTFMLLDSGLSIESSILAGKQTPDADRSHMEPAKNTKNTYILMPVSNNKSTGNVTTTTTTTATATNSTTKTTTMGSGHGQCTPAAIAAAAAQLEFLLEPKYSTLTPPNSPPSSEPGQEILYEFLCCAKCMNEQRADHNGTCGSRRLQRFLRHCNNGSGSSTEPPQFNELAPELNVNPVCNIASKYARRQQQLRHKQLATISMGIARNRPNERRHHGKLPMHSVKIFHNRSSYTTTSVGVPATTTTTTATTTTATPSDSRPATAAAEASASASLTVTAALSTTQQLRSGTPVYAIVSKKRDASIQNYEKNNNNSNNTNNNSNNGTNNIMLAAVPEEPSHSSPTTVQDLISFEDDEPIEPQTASLANAAAATATTAAAATATTAATTTTTTNNCDKQQQVDLLCAPNDVAGLLSTLLVTPPPTPPKPNSPGSNSSSRKTSFDSTCTVSSLDSGFMEMQNKLDALAAAAAVAAAGGEKIARRNYKECLTQSRNRRKSYEEFKAMFAEVTQPEALARLTRRRFGAMQEQQQQQVVASVELAAAAAMPVAA</sequence>
<evidence type="ECO:0000256" key="1">
    <source>
        <dbReference type="SAM" id="MobiDB-lite"/>
    </source>
</evidence>
<feature type="non-terminal residue" evidence="2">
    <location>
        <position position="604"/>
    </location>
</feature>
<keyword evidence="3" id="KW-1185">Reference proteome</keyword>
<protein>
    <submittedName>
        <fullName evidence="2">Uncharacterized protein</fullName>
    </submittedName>
</protein>
<feature type="region of interest" description="Disordered" evidence="1">
    <location>
        <begin position="294"/>
        <end position="323"/>
    </location>
</feature>
<name>A0A0Q9W082_DROVI</name>
<dbReference type="EMBL" id="CH940662">
    <property type="protein sequence ID" value="KRF78456.1"/>
    <property type="molecule type" value="Genomic_DNA"/>
</dbReference>
<gene>
    <name evidence="2" type="primary">Dvir\GJ26038</name>
    <name evidence="2" type="ORF">Dvir_GJ26038</name>
</gene>
<feature type="compositionally biased region" description="Low complexity" evidence="1">
    <location>
        <begin position="367"/>
        <end position="384"/>
    </location>
</feature>
<dbReference type="AlphaFoldDB" id="A0A0Q9W082"/>
<proteinExistence type="predicted"/>
<feature type="region of interest" description="Disordered" evidence="1">
    <location>
        <begin position="364"/>
        <end position="384"/>
    </location>
</feature>